<gene>
    <name evidence="3" type="ORF">LAESUDRAFT_711445</name>
</gene>
<feature type="compositionally biased region" description="Pro residues" evidence="1">
    <location>
        <begin position="228"/>
        <end position="245"/>
    </location>
</feature>
<accession>A0A165H0B7</accession>
<feature type="domain" description="Rho-GAP" evidence="2">
    <location>
        <begin position="737"/>
        <end position="989"/>
    </location>
</feature>
<feature type="compositionally biased region" description="Low complexity" evidence="1">
    <location>
        <begin position="1431"/>
        <end position="1443"/>
    </location>
</feature>
<feature type="region of interest" description="Disordered" evidence="1">
    <location>
        <begin position="1056"/>
        <end position="1172"/>
    </location>
</feature>
<feature type="region of interest" description="Disordered" evidence="1">
    <location>
        <begin position="1"/>
        <end position="346"/>
    </location>
</feature>
<protein>
    <submittedName>
        <fullName evidence="3">RhoGAP-domain-containing protein</fullName>
    </submittedName>
</protein>
<dbReference type="OrthoDB" id="185175at2759"/>
<feature type="compositionally biased region" description="Basic residues" evidence="1">
    <location>
        <begin position="125"/>
        <end position="134"/>
    </location>
</feature>
<feature type="compositionally biased region" description="Low complexity" evidence="1">
    <location>
        <begin position="1101"/>
        <end position="1121"/>
    </location>
</feature>
<dbReference type="GeneID" id="63823860"/>
<feature type="compositionally biased region" description="Low complexity" evidence="1">
    <location>
        <begin position="994"/>
        <end position="1009"/>
    </location>
</feature>
<feature type="compositionally biased region" description="Polar residues" evidence="1">
    <location>
        <begin position="545"/>
        <end position="554"/>
    </location>
</feature>
<dbReference type="PANTHER" id="PTHR12783">
    <property type="entry name" value="RALA BINDING PROTEIN 1 RALBP1"/>
    <property type="match status" value="1"/>
</dbReference>
<dbReference type="CDD" id="cd00159">
    <property type="entry name" value="RhoGAP"/>
    <property type="match status" value="1"/>
</dbReference>
<dbReference type="SUPFAM" id="SSF48350">
    <property type="entry name" value="GTPase activation domain, GAP"/>
    <property type="match status" value="1"/>
</dbReference>
<feature type="compositionally biased region" description="Basic and acidic residues" evidence="1">
    <location>
        <begin position="387"/>
        <end position="408"/>
    </location>
</feature>
<feature type="compositionally biased region" description="Basic residues" evidence="1">
    <location>
        <begin position="78"/>
        <end position="90"/>
    </location>
</feature>
<feature type="compositionally biased region" description="Low complexity" evidence="1">
    <location>
        <begin position="216"/>
        <end position="227"/>
    </location>
</feature>
<dbReference type="Pfam" id="PF00620">
    <property type="entry name" value="RhoGAP"/>
    <property type="match status" value="2"/>
</dbReference>
<dbReference type="SMART" id="SM00324">
    <property type="entry name" value="RhoGAP"/>
    <property type="match status" value="1"/>
</dbReference>
<feature type="compositionally biased region" description="Low complexity" evidence="1">
    <location>
        <begin position="1246"/>
        <end position="1267"/>
    </location>
</feature>
<evidence type="ECO:0000256" key="1">
    <source>
        <dbReference type="SAM" id="MobiDB-lite"/>
    </source>
</evidence>
<reference evidence="3 4" key="1">
    <citation type="journal article" date="2016" name="Mol. Biol. Evol.">
        <title>Comparative Genomics of Early-Diverging Mushroom-Forming Fungi Provides Insights into the Origins of Lignocellulose Decay Capabilities.</title>
        <authorList>
            <person name="Nagy L.G."/>
            <person name="Riley R."/>
            <person name="Tritt A."/>
            <person name="Adam C."/>
            <person name="Daum C."/>
            <person name="Floudas D."/>
            <person name="Sun H."/>
            <person name="Yadav J.S."/>
            <person name="Pangilinan J."/>
            <person name="Larsson K.H."/>
            <person name="Matsuura K."/>
            <person name="Barry K."/>
            <person name="Labutti K."/>
            <person name="Kuo R."/>
            <person name="Ohm R.A."/>
            <person name="Bhattacharya S.S."/>
            <person name="Shirouzu T."/>
            <person name="Yoshinaga Y."/>
            <person name="Martin F.M."/>
            <person name="Grigoriev I.V."/>
            <person name="Hibbett D.S."/>
        </authorList>
    </citation>
    <scope>NUCLEOTIDE SEQUENCE [LARGE SCALE GENOMIC DNA]</scope>
    <source>
        <strain evidence="3 4">93-53</strain>
    </source>
</reference>
<feature type="compositionally biased region" description="Acidic residues" evidence="1">
    <location>
        <begin position="1418"/>
        <end position="1428"/>
    </location>
</feature>
<dbReference type="Proteomes" id="UP000076871">
    <property type="component" value="Unassembled WGS sequence"/>
</dbReference>
<dbReference type="GO" id="GO:0031267">
    <property type="term" value="F:small GTPase binding"/>
    <property type="evidence" value="ECO:0007669"/>
    <property type="project" value="InterPro"/>
</dbReference>
<dbReference type="GO" id="GO:0005096">
    <property type="term" value="F:GTPase activator activity"/>
    <property type="evidence" value="ECO:0007669"/>
    <property type="project" value="InterPro"/>
</dbReference>
<feature type="region of interest" description="Disordered" evidence="1">
    <location>
        <begin position="364"/>
        <end position="418"/>
    </location>
</feature>
<dbReference type="RefSeq" id="XP_040768814.1">
    <property type="nucleotide sequence ID" value="XM_040906831.1"/>
</dbReference>
<feature type="compositionally biased region" description="Basic and acidic residues" evidence="1">
    <location>
        <begin position="293"/>
        <end position="308"/>
    </location>
</feature>
<sequence>MQYPHARSRSREAYAHASSSSSLSSAAPSDLLPAASNSSQSDIGTDLSASFTSSSSSHSHSCRRNPVASPSPAPAPSNKHRFFALARGHRATTSSANPMGQVLASPSSNPPPNVDPPRPSSPGGRFKRAWGRRKKSEDITSVFSSTSKGKERASSDLPPSSYPGSSVSDLSHTISRTSSDSHGLPGGPPTTRSPRALNPIQIASNKLGFGGKRTVSGQSPKSPSYSGSPPPPPPKEPPLSPPLAAPQPSLRAPRTAHMGVHPDGPPLSRIRSAVKDQLPPLPPHPSVPSPPLFDKERERLKEDWRKSDSTVMSHSTIRPGARGGNRSPRPTSVAESSHSGNTIIPPVNKRLSALITDAEFNVLEEGPGDHSDWEEEETEEIPGISCRTEEALERVVSREQQREKEMRRTKLTSSPAGSIKTRNRRSISLNLGPGHGTRTSVVEEMVPIPPKASSSVGHAMSVPNTPLSATHSRDAPTLTRAAANGFIAPTSAPGALHSTGSNIKSKLAAWTAAASMSQGERPPPPTSRRKVQQQQLQQNRNAAQMRSTSPQTGFRQTAVSMTGGLGPAAMGLGKRAVSKVGRAWGLGSSSANMSAGPMTSASMTSLQSTEVGLGRTVSRDSTKMHAQAGFGGGAHGAGQKKRRFGHRAPSVAPSLTSSSASASDLDGFALSGPSLGRRVRGPKRTPSGASIIGGLVFKRDLRTCVKESAIDSVKEALAAEELEGKVEDRQTGEVVLVALEERRLPAVVVRCAQHLMKWGVEEEGLFRVSGRSSHVAKLRSEFDAGSDWDMQNCDPSDLDPHAVASIFKTFLRELPESILTSNLIPYFESALGAEGEAARTSIDSSADGSVRSAAPSHHRSGSALLRKAPSLSTLAVPAFAGRRAMSESLLNALAWLISQLPRENRDLLYTVVELIRATAARSKETKMPLGNLLLVFCPSLNMNPTLLRVLCEHESIWQGVPKPQPEEEPDVEEDGAGVRATFVTARETVHAGDSGSDIISRQPSSSSTDEPTEDEESNLNTPEDAQGAAVAVSDDGHLNKDEYRHTHVTPELVLLPPISPISPVSLKDDSSYVSAPEPSSAAPTRSPSPAVPDGYSSHGVPPLSSSAESLSSPSETSAEPSSPEPHSRPYGRPSMDTDTDVELDEREEPHSSSINQKPVQPHPMSRSQDSFGVLVDTEKVDMALPSAPPRPLVNTRVSPSAPLPAALGISVPFPATGGSTPNTPISRRKSFGTLLSFSKMRSVSGTSVGSASSVEAAQASAAPVVVNSPPPSSWGRSKRPSLHLLLQKLSGSGLNKQAAGTASVDVNVKTQTAVYSQPSGASASLPALSLVRSLSPVQKPSPTTSESMSPVSPQSMSPESIVQQDMPVSSVPVAPPKLDTAISSSPITLGFDGSPVIERVTAKAEIPSIVKVDAPAEELEDNDQDEDVFLSPVSPSPRSIYPRSRTDSLIPSLYTTPLGMTPKTPIADLYQVQGRSHSALGFFEAVGGRLEKEMEEEGKTVENGCGGSQRGKLRVMRMARSTSEASQMSQLSQVSYSSSMPSIMVNVEGTQEDWAQSVLMAAHSSGSTKKLQDTAT</sequence>
<feature type="compositionally biased region" description="Low complexity" evidence="1">
    <location>
        <begin position="532"/>
        <end position="544"/>
    </location>
</feature>
<evidence type="ECO:0000259" key="2">
    <source>
        <dbReference type="PROSITE" id="PS50238"/>
    </source>
</evidence>
<feature type="region of interest" description="Disordered" evidence="1">
    <location>
        <begin position="842"/>
        <end position="862"/>
    </location>
</feature>
<feature type="compositionally biased region" description="Polar residues" evidence="1">
    <location>
        <begin position="328"/>
        <end position="342"/>
    </location>
</feature>
<dbReference type="InterPro" id="IPR000198">
    <property type="entry name" value="RhoGAP_dom"/>
</dbReference>
<dbReference type="PROSITE" id="PS50238">
    <property type="entry name" value="RHOGAP"/>
    <property type="match status" value="1"/>
</dbReference>
<keyword evidence="4" id="KW-1185">Reference proteome</keyword>
<evidence type="ECO:0000313" key="4">
    <source>
        <dbReference type="Proteomes" id="UP000076871"/>
    </source>
</evidence>
<feature type="compositionally biased region" description="Low complexity" evidence="1">
    <location>
        <begin position="48"/>
        <end position="59"/>
    </location>
</feature>
<feature type="compositionally biased region" description="Low complexity" evidence="1">
    <location>
        <begin position="1056"/>
        <end position="1092"/>
    </location>
</feature>
<feature type="region of interest" description="Disordered" evidence="1">
    <location>
        <begin position="1246"/>
        <end position="1278"/>
    </location>
</feature>
<dbReference type="InParanoid" id="A0A165H0B7"/>
<proteinExistence type="predicted"/>
<dbReference type="Gene3D" id="1.10.555.10">
    <property type="entry name" value="Rho GTPase activation protein"/>
    <property type="match status" value="1"/>
</dbReference>
<feature type="compositionally biased region" description="Low complexity" evidence="1">
    <location>
        <begin position="15"/>
        <end position="39"/>
    </location>
</feature>
<feature type="region of interest" description="Disordered" evidence="1">
    <location>
        <begin position="987"/>
        <end position="1030"/>
    </location>
</feature>
<dbReference type="GO" id="GO:0007264">
    <property type="term" value="P:small GTPase-mediated signal transduction"/>
    <property type="evidence" value="ECO:0007669"/>
    <property type="project" value="InterPro"/>
</dbReference>
<dbReference type="EMBL" id="KV427608">
    <property type="protein sequence ID" value="KZT11074.1"/>
    <property type="molecule type" value="Genomic_DNA"/>
</dbReference>
<feature type="compositionally biased region" description="Acidic residues" evidence="1">
    <location>
        <begin position="1137"/>
        <end position="1146"/>
    </location>
</feature>
<feature type="compositionally biased region" description="Polar residues" evidence="1">
    <location>
        <begin position="162"/>
        <end position="181"/>
    </location>
</feature>
<feature type="compositionally biased region" description="Low complexity" evidence="1">
    <location>
        <begin position="1345"/>
        <end position="1360"/>
    </location>
</feature>
<dbReference type="STRING" id="1314785.A0A165H0B7"/>
<feature type="compositionally biased region" description="Pro residues" evidence="1">
    <location>
        <begin position="279"/>
        <end position="291"/>
    </location>
</feature>
<feature type="region of interest" description="Disordered" evidence="1">
    <location>
        <begin position="1335"/>
        <end position="1361"/>
    </location>
</feature>
<evidence type="ECO:0000313" key="3">
    <source>
        <dbReference type="EMBL" id="KZT11074.1"/>
    </source>
</evidence>
<dbReference type="InterPro" id="IPR008936">
    <property type="entry name" value="Rho_GTPase_activation_prot"/>
</dbReference>
<dbReference type="InterPro" id="IPR039767">
    <property type="entry name" value="RALBP1"/>
</dbReference>
<feature type="region of interest" description="Disordered" evidence="1">
    <location>
        <begin position="625"/>
        <end position="663"/>
    </location>
</feature>
<feature type="region of interest" description="Disordered" evidence="1">
    <location>
        <begin position="1418"/>
        <end position="1444"/>
    </location>
</feature>
<feature type="region of interest" description="Disordered" evidence="1">
    <location>
        <begin position="512"/>
        <end position="554"/>
    </location>
</feature>
<feature type="compositionally biased region" description="Low complexity" evidence="1">
    <location>
        <begin position="648"/>
        <end position="663"/>
    </location>
</feature>
<name>A0A165H0B7_9APHY</name>
<feature type="compositionally biased region" description="Pro residues" evidence="1">
    <location>
        <begin position="108"/>
        <end position="120"/>
    </location>
</feature>
<organism evidence="3 4">
    <name type="scientific">Laetiporus sulphureus 93-53</name>
    <dbReference type="NCBI Taxonomy" id="1314785"/>
    <lineage>
        <taxon>Eukaryota</taxon>
        <taxon>Fungi</taxon>
        <taxon>Dikarya</taxon>
        <taxon>Basidiomycota</taxon>
        <taxon>Agaricomycotina</taxon>
        <taxon>Agaricomycetes</taxon>
        <taxon>Polyporales</taxon>
        <taxon>Laetiporus</taxon>
    </lineage>
</organism>
<dbReference type="PANTHER" id="PTHR12783:SF5">
    <property type="entry name" value="RALA-BINDING PROTEIN 1"/>
    <property type="match status" value="1"/>
</dbReference>